<sequence length="48" mass="5549">MDDLTELNDYSVVIDSDTLNQDFDVIDLYGDKQVNESEDNFGENIEFN</sequence>
<organism evidence="1">
    <name type="scientific">Geladintestivirus 2</name>
    <dbReference type="NCBI Taxonomy" id="3233134"/>
    <lineage>
        <taxon>Viruses</taxon>
        <taxon>Duplodnaviria</taxon>
        <taxon>Heunggongvirae</taxon>
        <taxon>Uroviricota</taxon>
        <taxon>Caudoviricetes</taxon>
        <taxon>Crassvirales</taxon>
    </lineage>
</organism>
<reference evidence="1" key="1">
    <citation type="submission" date="2024-06" db="EMBL/GenBank/DDBJ databases">
        <title>Intestivirid acquisition increases across infancy in a wild primate population.</title>
        <authorList>
            <person name="Schneider-Creas I.A."/>
            <person name="Moya I.L."/>
            <person name="Chiou K.L."/>
            <person name="Baniel A."/>
            <person name="Azanaw Haile A."/>
            <person name="Kebede F."/>
            <person name="Abebe B."/>
            <person name="Snyder-Mackler N."/>
            <person name="Varsani A."/>
        </authorList>
    </citation>
    <scope>NUCLEOTIDE SEQUENCE</scope>
    <source>
        <strain evidence="1">Int_RNL_2018_0288_CRY</strain>
    </source>
</reference>
<accession>A0AAU8MGQ8</accession>
<name>A0AAU8MGQ8_9CAUD</name>
<protein>
    <submittedName>
        <fullName evidence="1">Uncharacterized protein</fullName>
    </submittedName>
</protein>
<proteinExistence type="predicted"/>
<dbReference type="EMBL" id="PP965500">
    <property type="protein sequence ID" value="XCO00635.1"/>
    <property type="molecule type" value="Genomic_DNA"/>
</dbReference>
<evidence type="ECO:0000313" key="1">
    <source>
        <dbReference type="EMBL" id="XCO00635.1"/>
    </source>
</evidence>